<dbReference type="InterPro" id="IPR015943">
    <property type="entry name" value="WD40/YVTN_repeat-like_dom_sf"/>
</dbReference>
<dbReference type="SUPFAM" id="SSF50978">
    <property type="entry name" value="WD40 repeat-like"/>
    <property type="match status" value="1"/>
</dbReference>
<feature type="compositionally biased region" description="Low complexity" evidence="1">
    <location>
        <begin position="9"/>
        <end position="26"/>
    </location>
</feature>
<dbReference type="OrthoDB" id="1897642at2759"/>
<dbReference type="STRING" id="154538.A0A1M2W0K3"/>
<feature type="compositionally biased region" description="Basic and acidic residues" evidence="1">
    <location>
        <begin position="91"/>
        <end position="103"/>
    </location>
</feature>
<dbReference type="PANTHER" id="PTHR47232:SF1">
    <property type="entry name" value="TRANSDUCIN FAMILY PROTEIN _ WD-40 REPEAT FAMILY PROTEIN"/>
    <property type="match status" value="1"/>
</dbReference>
<organism evidence="2 3">
    <name type="scientific">Trametes pubescens</name>
    <name type="common">White-rot fungus</name>
    <dbReference type="NCBI Taxonomy" id="154538"/>
    <lineage>
        <taxon>Eukaryota</taxon>
        <taxon>Fungi</taxon>
        <taxon>Dikarya</taxon>
        <taxon>Basidiomycota</taxon>
        <taxon>Agaricomycotina</taxon>
        <taxon>Agaricomycetes</taxon>
        <taxon>Polyporales</taxon>
        <taxon>Polyporaceae</taxon>
        <taxon>Trametes</taxon>
    </lineage>
</organism>
<dbReference type="InterPro" id="IPR001680">
    <property type="entry name" value="WD40_rpt"/>
</dbReference>
<accession>A0A1M2W0K3</accession>
<reference evidence="2 3" key="1">
    <citation type="submission" date="2016-10" db="EMBL/GenBank/DDBJ databases">
        <title>Genome sequence of the basidiomycete white-rot fungus Trametes pubescens.</title>
        <authorList>
            <person name="Makela M.R."/>
            <person name="Granchi Z."/>
            <person name="Peng M."/>
            <person name="De Vries R.P."/>
            <person name="Grigoriev I."/>
            <person name="Riley R."/>
            <person name="Hilden K."/>
        </authorList>
    </citation>
    <scope>NUCLEOTIDE SEQUENCE [LARGE SCALE GENOMIC DNA]</scope>
    <source>
        <strain evidence="2 3">FBCC735</strain>
    </source>
</reference>
<dbReference type="Gene3D" id="2.130.10.10">
    <property type="entry name" value="YVTN repeat-like/Quinoprotein amine dehydrogenase"/>
    <property type="match status" value="1"/>
</dbReference>
<feature type="compositionally biased region" description="Polar residues" evidence="1">
    <location>
        <begin position="46"/>
        <end position="57"/>
    </location>
</feature>
<feature type="compositionally biased region" description="Basic and acidic residues" evidence="1">
    <location>
        <begin position="215"/>
        <end position="227"/>
    </location>
</feature>
<feature type="compositionally biased region" description="Acidic residues" evidence="1">
    <location>
        <begin position="354"/>
        <end position="366"/>
    </location>
</feature>
<proteinExistence type="predicted"/>
<dbReference type="AlphaFoldDB" id="A0A1M2W0K3"/>
<dbReference type="PANTHER" id="PTHR47232">
    <property type="entry name" value="TRANSDUCIN FAMILY PROTEIN / WD-40 REPEAT FAMILY PROTEIN"/>
    <property type="match status" value="1"/>
</dbReference>
<feature type="compositionally biased region" description="Basic and acidic residues" evidence="1">
    <location>
        <begin position="241"/>
        <end position="253"/>
    </location>
</feature>
<feature type="region of interest" description="Disordered" evidence="1">
    <location>
        <begin position="635"/>
        <end position="670"/>
    </location>
</feature>
<feature type="compositionally biased region" description="Basic and acidic residues" evidence="1">
    <location>
        <begin position="163"/>
        <end position="174"/>
    </location>
</feature>
<feature type="compositionally biased region" description="Polar residues" evidence="1">
    <location>
        <begin position="71"/>
        <end position="86"/>
    </location>
</feature>
<comment type="caution">
    <text evidence="2">The sequence shown here is derived from an EMBL/GenBank/DDBJ whole genome shotgun (WGS) entry which is preliminary data.</text>
</comment>
<feature type="compositionally biased region" description="Basic residues" evidence="1">
    <location>
        <begin position="312"/>
        <end position="322"/>
    </location>
</feature>
<sequence>MTQIFASGPSSATDVSVASTSAASPSKQQAPDVPCSPEHNVAGPSRLSNYGSGTPEYSKTAERYGSVESEVATSLTATNDTASVVTYASPRSDHISATVRDRDDDQTEEGSPPPHHDGALPLGDSSRSIRKPTTPSRRQLERRRADYGNWQSLAAESSDAELDDVHPPSRDSSPDRAFPPQSLGRIPGLGFLPQTYDASDLATQKTFAPTSRSGPRSDSDPSTDGRAHTPPQPVPPYTSMRNERNRNTRHSDDVDSDPEDFDGPPNRSVAGKKTMQRMQVDSSSDHDDTDEDMGIDVISREEARTLRSRTHDRSRRRARVRAPVRGPQSKRNASPEPSRHSNSARRAPSRSISEDMDSGSDQDESDPAGQQNPTGHTVVIPKAGYARGRRLLAPRNQGLPFTTILMRGDAHFIDQRRKARITRWSLPVEDDSRHVEDACLIGDNTVVIGYNKGPCQVSLIPVRVDQRPRRIDLTYRAHSTVIENRFAGTSNPNPGIACLAPVGDESFLSGGHDKTVRHWKLTCEHGRNAPRATAFSATSVRIQTQHTQAVQALAYSSWNDTVYSASGDLIAATRIDARAPAEPARVSGKVTQVHVHPQDPHLVALEIDHMDYQVHFYDTRARGFGRKPWLEFGYRAAPPKPGSKSSRSNGGAPRPAGGSHSMSTASASAPATSVSKLGSRYVRGSTVHSLFARGYADGVVLVWDLRNGAQKEVLERAHFERPAEVAHTVLAGTDVVAYGGYSATFWSTLGGQ</sequence>
<gene>
    <name evidence="2" type="ORF">TRAPUB_10076</name>
</gene>
<evidence type="ECO:0000313" key="2">
    <source>
        <dbReference type="EMBL" id="OJT13310.1"/>
    </source>
</evidence>
<dbReference type="Pfam" id="PF00400">
    <property type="entry name" value="WD40"/>
    <property type="match status" value="1"/>
</dbReference>
<evidence type="ECO:0000313" key="3">
    <source>
        <dbReference type="Proteomes" id="UP000184267"/>
    </source>
</evidence>
<dbReference type="EMBL" id="MNAD01000413">
    <property type="protein sequence ID" value="OJT13310.1"/>
    <property type="molecule type" value="Genomic_DNA"/>
</dbReference>
<dbReference type="Proteomes" id="UP000184267">
    <property type="component" value="Unassembled WGS sequence"/>
</dbReference>
<name>A0A1M2W0K3_TRAPU</name>
<dbReference type="InterPro" id="IPR036322">
    <property type="entry name" value="WD40_repeat_dom_sf"/>
</dbReference>
<dbReference type="OMA" id="EINANEH"/>
<feature type="compositionally biased region" description="Basic and acidic residues" evidence="1">
    <location>
        <begin position="298"/>
        <end position="311"/>
    </location>
</feature>
<feature type="compositionally biased region" description="Low complexity" evidence="1">
    <location>
        <begin position="656"/>
        <end position="670"/>
    </location>
</feature>
<protein>
    <submittedName>
        <fullName evidence="2">Uncharacterized protein</fullName>
    </submittedName>
</protein>
<evidence type="ECO:0000256" key="1">
    <source>
        <dbReference type="SAM" id="MobiDB-lite"/>
    </source>
</evidence>
<feature type="region of interest" description="Disordered" evidence="1">
    <location>
        <begin position="1"/>
        <end position="379"/>
    </location>
</feature>
<keyword evidence="3" id="KW-1185">Reference proteome</keyword>